<protein>
    <recommendedName>
        <fullName evidence="2">PIH1 domain-containing protein 1</fullName>
    </recommendedName>
</protein>
<organism evidence="7 8">
    <name type="scientific">Strongylocentrotus purpuratus</name>
    <name type="common">Purple sea urchin</name>
    <dbReference type="NCBI Taxonomy" id="7668"/>
    <lineage>
        <taxon>Eukaryota</taxon>
        <taxon>Metazoa</taxon>
        <taxon>Echinodermata</taxon>
        <taxon>Eleutherozoa</taxon>
        <taxon>Echinozoa</taxon>
        <taxon>Echinoidea</taxon>
        <taxon>Euechinoidea</taxon>
        <taxon>Echinacea</taxon>
        <taxon>Camarodonta</taxon>
        <taxon>Echinidea</taxon>
        <taxon>Strongylocentrotidae</taxon>
        <taxon>Strongylocentrotus</taxon>
    </lineage>
</organism>
<dbReference type="CTD" id="55011"/>
<sequence length="332" mass="37075">MAAPMATEMKGDKSLLDLDEESLYKHLLLQANENAGGLFGNATPDPSQSEVNVVTPEPGVCIKTKDNSGKKVFINLCKTTEMPAPADMKESELIKLLDSDELSDYRVPLSIGEPHAEIDNSGNGCTAYDVMINNEFFEKVEKSNLFKGFLMSVVFEGLEQKYNILLQRGWSQMKKRKCLGTLHQHHLRTKSKPRILDMGSTHEDSQQYSPQDNQQSSKPLITEISSDVKSSKVTEVIDTNSEKAPEPKYIIMREPIDGHPEFLVVDVELPGVKTANTLTVDLGEDRILLHAHPKAYHLDIYLPFDVDQDFSGSQFNRDTQTLTLTLPVQPQG</sequence>
<dbReference type="GO" id="GO:0006364">
    <property type="term" value="P:rRNA processing"/>
    <property type="evidence" value="ECO:0000318"/>
    <property type="project" value="GO_Central"/>
</dbReference>
<proteinExistence type="inferred from homology"/>
<feature type="compositionally biased region" description="Polar residues" evidence="4">
    <location>
        <begin position="206"/>
        <end position="218"/>
    </location>
</feature>
<dbReference type="GO" id="GO:0000492">
    <property type="term" value="P:box C/D snoRNP assembly"/>
    <property type="evidence" value="ECO:0000318"/>
    <property type="project" value="GO_Central"/>
</dbReference>
<dbReference type="GO" id="GO:1990904">
    <property type="term" value="C:ribonucleoprotein complex"/>
    <property type="evidence" value="ECO:0000318"/>
    <property type="project" value="GO_Central"/>
</dbReference>
<keyword evidence="8" id="KW-1185">Reference proteome</keyword>
<evidence type="ECO:0000256" key="2">
    <source>
        <dbReference type="ARBA" id="ARBA00040540"/>
    </source>
</evidence>
<dbReference type="OrthoDB" id="5135119at2759"/>
<evidence type="ECO:0000259" key="6">
    <source>
        <dbReference type="Pfam" id="PF18201"/>
    </source>
</evidence>
<dbReference type="FunCoup" id="A0A7M7NVY1">
    <property type="interactions" value="1061"/>
</dbReference>
<dbReference type="GO" id="GO:0097255">
    <property type="term" value="C:R2TP complex"/>
    <property type="evidence" value="ECO:0000318"/>
    <property type="project" value="GO_Central"/>
</dbReference>
<dbReference type="KEGG" id="spu:592659"/>
<evidence type="ECO:0000313" key="8">
    <source>
        <dbReference type="Proteomes" id="UP000007110"/>
    </source>
</evidence>
<dbReference type="Proteomes" id="UP000007110">
    <property type="component" value="Unassembled WGS sequence"/>
</dbReference>
<dbReference type="GO" id="GO:0005737">
    <property type="term" value="C:cytoplasm"/>
    <property type="evidence" value="ECO:0000318"/>
    <property type="project" value="GO_Central"/>
</dbReference>
<dbReference type="CDD" id="cd00298">
    <property type="entry name" value="ACD_sHsps_p23-like"/>
    <property type="match status" value="1"/>
</dbReference>
<dbReference type="InParanoid" id="A0A7M7NVY1"/>
<dbReference type="Pfam" id="PF18201">
    <property type="entry name" value="PIH1_CS"/>
    <property type="match status" value="1"/>
</dbReference>
<comment type="similarity">
    <text evidence="1">Belongs to the PIH1 family.</text>
</comment>
<dbReference type="EnsemblMetazoa" id="XM_030986356">
    <property type="protein sequence ID" value="XP_030842216"/>
    <property type="gene ID" value="LOC592659"/>
</dbReference>
<evidence type="ECO:0000256" key="4">
    <source>
        <dbReference type="SAM" id="MobiDB-lite"/>
    </source>
</evidence>
<dbReference type="PANTHER" id="PTHR22997">
    <property type="entry name" value="PIH1 DOMAIN-CONTAINING PROTEIN 1"/>
    <property type="match status" value="1"/>
</dbReference>
<feature type="domain" description="PIH1 N-terminal" evidence="5">
    <location>
        <begin position="46"/>
        <end position="193"/>
    </location>
</feature>
<dbReference type="OMA" id="KLKNRKC"/>
<evidence type="ECO:0000313" key="7">
    <source>
        <dbReference type="EnsemblMetazoa" id="XP_030842216"/>
    </source>
</evidence>
<dbReference type="PANTHER" id="PTHR22997:SF0">
    <property type="entry name" value="PIH1 DOMAIN-CONTAINING PROTEIN 1"/>
    <property type="match status" value="1"/>
</dbReference>
<feature type="domain" description="PIH1D1/2/3 CS-like" evidence="6">
    <location>
        <begin position="259"/>
        <end position="329"/>
    </location>
</feature>
<dbReference type="GeneID" id="592659"/>
<evidence type="ECO:0000256" key="1">
    <source>
        <dbReference type="ARBA" id="ARBA00008511"/>
    </source>
</evidence>
<dbReference type="Pfam" id="PF08190">
    <property type="entry name" value="PIH1"/>
    <property type="match status" value="1"/>
</dbReference>
<evidence type="ECO:0000256" key="3">
    <source>
        <dbReference type="ARBA" id="ARBA00046233"/>
    </source>
</evidence>
<dbReference type="InterPro" id="IPR012981">
    <property type="entry name" value="PIH1_N"/>
</dbReference>
<feature type="region of interest" description="Disordered" evidence="4">
    <location>
        <begin position="190"/>
        <end position="218"/>
    </location>
</feature>
<accession>A0A7M7NVY1</accession>
<reference evidence="8" key="1">
    <citation type="submission" date="2015-02" db="EMBL/GenBank/DDBJ databases">
        <title>Genome sequencing for Strongylocentrotus purpuratus.</title>
        <authorList>
            <person name="Murali S."/>
            <person name="Liu Y."/>
            <person name="Vee V."/>
            <person name="English A."/>
            <person name="Wang M."/>
            <person name="Skinner E."/>
            <person name="Han Y."/>
            <person name="Muzny D.M."/>
            <person name="Worley K.C."/>
            <person name="Gibbs R.A."/>
        </authorList>
    </citation>
    <scope>NUCLEOTIDE SEQUENCE</scope>
</reference>
<dbReference type="AlphaFoldDB" id="A0A7M7NVY1"/>
<name>A0A7M7NVY1_STRPU</name>
<comment type="function">
    <text evidence="3">Involved in the assembly of C/D box small nucleolar ribonucleoprotein (snoRNP) particles. Recruits the SWI/SNF complex to the core promoter of rRNA genes and enhances pre-rRNA transcription. Mediates interaction of TELO2 with the R2TP complex which is necessary for the stability of MTOR and SMG1. Positively regulates the assembly and activity of the mTORC1 complex.</text>
</comment>
<evidence type="ECO:0000259" key="5">
    <source>
        <dbReference type="Pfam" id="PF08190"/>
    </source>
</evidence>
<dbReference type="RefSeq" id="XP_030842216.1">
    <property type="nucleotide sequence ID" value="XM_030986356.1"/>
</dbReference>
<reference evidence="7" key="2">
    <citation type="submission" date="2021-01" db="UniProtKB">
        <authorList>
            <consortium name="EnsemblMetazoa"/>
        </authorList>
    </citation>
    <scope>IDENTIFICATION</scope>
</reference>
<dbReference type="InterPro" id="IPR041442">
    <property type="entry name" value="PIH1D1/2/3_CS-like"/>
</dbReference>
<dbReference type="InterPro" id="IPR050734">
    <property type="entry name" value="PIH1/Kintoun_subfamily"/>
</dbReference>